<dbReference type="InterPro" id="IPR036514">
    <property type="entry name" value="SGNH_hydro_sf"/>
</dbReference>
<sequence>MAMRKHPVFSILSTLLGVSVFSCAVFLYFGPSFEKSFRISKTIVPRALHWRLDDFRRDWFRQHRARVDWKSILKPCISNTQWGVEKKYWGKENRSSARTSQVVYQDIRPAGEFSKIFIQSKTADNRTKLIGGDSWRVHLHGPSSLGATVFDHENGTYEILFLIMEPGNYQVMIFLDFSLCDGLKEPPADWFIKGNAHGKQQKEGTLDPISIDQYLLEPFNEGKPFYIRIPERTLTIRFIDKLPYNAGSCSQTCNYLWDGFGRWNNKTWRPYLEESFDWSLPKGYQRKGTLSVYGDSVSESLGRSVLSRALCKTLYEGCIRSYQWIYPFINGHQNEDDDLDFRPEIVIENIQKVLNSPEMQREGSLMVLNNGLHYPISLNFTTYQELIRNMIHSLKKNQENNLNNSAKIIWKTTTSIHQEIYNHKNTTGWRFFTAQRVALFSAFATSVMCNAGFDIVDVYPISDASPDGALDHVHYNPSVFWDLETLLEKYKTQNNEKLDDNKWKNTLKRCIG</sequence>
<dbReference type="InterPro" id="IPR013783">
    <property type="entry name" value="Ig-like_fold"/>
</dbReference>
<dbReference type="EMBL" id="JARQWQ010000034">
    <property type="protein sequence ID" value="KAK2561135.1"/>
    <property type="molecule type" value="Genomic_DNA"/>
</dbReference>
<gene>
    <name evidence="2" type="ORF">P5673_016276</name>
</gene>
<dbReference type="InterPro" id="IPR014756">
    <property type="entry name" value="Ig_E-set"/>
</dbReference>
<dbReference type="InterPro" id="IPR017868">
    <property type="entry name" value="Filamin/ABP280_repeat-like"/>
</dbReference>
<evidence type="ECO:0000313" key="2">
    <source>
        <dbReference type="EMBL" id="KAK2561135.1"/>
    </source>
</evidence>
<name>A0AAD9QH02_ACRCE</name>
<protein>
    <submittedName>
        <fullName evidence="2">Uncharacterized protein</fullName>
    </submittedName>
</protein>
<dbReference type="AlphaFoldDB" id="A0AAD9QH02"/>
<comment type="caution">
    <text evidence="2">The sequence shown here is derived from an EMBL/GenBank/DDBJ whole genome shotgun (WGS) entry which is preliminary data.</text>
</comment>
<reference evidence="2" key="1">
    <citation type="journal article" date="2023" name="G3 (Bethesda)">
        <title>Whole genome assembly and annotation of the endangered Caribbean coral Acropora cervicornis.</title>
        <authorList>
            <person name="Selwyn J.D."/>
            <person name="Vollmer S.V."/>
        </authorList>
    </citation>
    <scope>NUCLEOTIDE SEQUENCE</scope>
    <source>
        <strain evidence="2">K2</strain>
    </source>
</reference>
<dbReference type="Gene3D" id="3.40.50.1110">
    <property type="entry name" value="SGNH hydrolase"/>
    <property type="match status" value="1"/>
</dbReference>
<dbReference type="PANTHER" id="PTHR16165">
    <property type="entry name" value="NXPE FAMILY MEMBER"/>
    <property type="match status" value="1"/>
</dbReference>
<evidence type="ECO:0000313" key="3">
    <source>
        <dbReference type="Proteomes" id="UP001249851"/>
    </source>
</evidence>
<dbReference type="PROSITE" id="PS50194">
    <property type="entry name" value="FILAMIN_REPEAT"/>
    <property type="match status" value="1"/>
</dbReference>
<accession>A0AAD9QH02</accession>
<dbReference type="Pfam" id="PF00630">
    <property type="entry name" value="Filamin"/>
    <property type="match status" value="1"/>
</dbReference>
<dbReference type="Gene3D" id="2.60.40.10">
    <property type="entry name" value="Immunoglobulins"/>
    <property type="match status" value="1"/>
</dbReference>
<organism evidence="2 3">
    <name type="scientific">Acropora cervicornis</name>
    <name type="common">Staghorn coral</name>
    <dbReference type="NCBI Taxonomy" id="6130"/>
    <lineage>
        <taxon>Eukaryota</taxon>
        <taxon>Metazoa</taxon>
        <taxon>Cnidaria</taxon>
        <taxon>Anthozoa</taxon>
        <taxon>Hexacorallia</taxon>
        <taxon>Scleractinia</taxon>
        <taxon>Astrocoeniina</taxon>
        <taxon>Acroporidae</taxon>
        <taxon>Acropora</taxon>
    </lineage>
</organism>
<dbReference type="PANTHER" id="PTHR16165:SF5">
    <property type="entry name" value="NXPE FAMILY MEMBER 3"/>
    <property type="match status" value="1"/>
</dbReference>
<dbReference type="PROSITE" id="PS51257">
    <property type="entry name" value="PROKAR_LIPOPROTEIN"/>
    <property type="match status" value="1"/>
</dbReference>
<evidence type="ECO:0000256" key="1">
    <source>
        <dbReference type="PROSITE-ProRule" id="PRU00087"/>
    </source>
</evidence>
<proteinExistence type="predicted"/>
<dbReference type="SUPFAM" id="SSF81296">
    <property type="entry name" value="E set domains"/>
    <property type="match status" value="1"/>
</dbReference>
<dbReference type="Proteomes" id="UP001249851">
    <property type="component" value="Unassembled WGS sequence"/>
</dbReference>
<keyword evidence="3" id="KW-1185">Reference proteome</keyword>
<feature type="repeat" description="Filamin" evidence="1">
    <location>
        <begin position="110"/>
        <end position="192"/>
    </location>
</feature>
<reference evidence="2" key="2">
    <citation type="journal article" date="2023" name="Science">
        <title>Genomic signatures of disease resistance in endangered staghorn corals.</title>
        <authorList>
            <person name="Vollmer S.V."/>
            <person name="Selwyn J.D."/>
            <person name="Despard B.A."/>
            <person name="Roesel C.L."/>
        </authorList>
    </citation>
    <scope>NUCLEOTIDE SEQUENCE</scope>
    <source>
        <strain evidence="2">K2</strain>
    </source>
</reference>